<organism evidence="3 4">
    <name type="scientific">Brevundimonas olei</name>
    <dbReference type="NCBI Taxonomy" id="657642"/>
    <lineage>
        <taxon>Bacteria</taxon>
        <taxon>Pseudomonadati</taxon>
        <taxon>Pseudomonadota</taxon>
        <taxon>Alphaproteobacteria</taxon>
        <taxon>Caulobacterales</taxon>
        <taxon>Caulobacteraceae</taxon>
        <taxon>Brevundimonas</taxon>
    </lineage>
</organism>
<protein>
    <recommendedName>
        <fullName evidence="2">DUF6980 domain-containing protein</fullName>
    </recommendedName>
</protein>
<dbReference type="InterPro" id="IPR053918">
    <property type="entry name" value="DUF6980"/>
</dbReference>
<evidence type="ECO:0000256" key="1">
    <source>
        <dbReference type="SAM" id="MobiDB-lite"/>
    </source>
</evidence>
<feature type="domain" description="DUF6980" evidence="2">
    <location>
        <begin position="22"/>
        <end position="86"/>
    </location>
</feature>
<evidence type="ECO:0000313" key="4">
    <source>
        <dbReference type="Proteomes" id="UP001363460"/>
    </source>
</evidence>
<name>A0ABZ2IBA7_9CAUL</name>
<evidence type="ECO:0000313" key="3">
    <source>
        <dbReference type="EMBL" id="WWT54552.1"/>
    </source>
</evidence>
<dbReference type="RefSeq" id="WP_338576840.1">
    <property type="nucleotide sequence ID" value="NZ_CP146369.1"/>
</dbReference>
<dbReference type="EMBL" id="CP146369">
    <property type="protein sequence ID" value="WWT54552.1"/>
    <property type="molecule type" value="Genomic_DNA"/>
</dbReference>
<keyword evidence="4" id="KW-1185">Reference proteome</keyword>
<dbReference type="Proteomes" id="UP001363460">
    <property type="component" value="Chromosome"/>
</dbReference>
<reference evidence="3 4" key="1">
    <citation type="submission" date="2024-02" db="EMBL/GenBank/DDBJ databases">
        <title>Distribution and functional of Brevundimonas-related endobacteria within Verticillium dahliae.</title>
        <authorList>
            <person name="Zeng H."/>
        </authorList>
    </citation>
    <scope>NUCLEOTIDE SEQUENCE [LARGE SCALE GENOMIC DNA]</scope>
    <source>
        <strain evidence="3 4">TRM 44200</strain>
    </source>
</reference>
<dbReference type="Pfam" id="PF22400">
    <property type="entry name" value="DUF6980"/>
    <property type="match status" value="1"/>
</dbReference>
<sequence>MEDDLNCPTGHMAEHPQNDWGTVRYDPRFDLYWVPAGGAKQQLFFCPWCGERLPPSHRDRWFDELEARGIDPNIDAIPDEFQSGAWRGAINEARTPREGGAIEGRYIDFFDLPPDGDECAVSD</sequence>
<proteinExistence type="predicted"/>
<feature type="region of interest" description="Disordered" evidence="1">
    <location>
        <begin position="1"/>
        <end position="20"/>
    </location>
</feature>
<gene>
    <name evidence="3" type="ORF">V8J38_15070</name>
</gene>
<accession>A0ABZ2IBA7</accession>
<evidence type="ECO:0000259" key="2">
    <source>
        <dbReference type="Pfam" id="PF22400"/>
    </source>
</evidence>